<evidence type="ECO:0000313" key="2">
    <source>
        <dbReference type="Proteomes" id="UP000235547"/>
    </source>
</evidence>
<protein>
    <submittedName>
        <fullName evidence="1">Uncharacterized protein</fullName>
    </submittedName>
</protein>
<accession>A0A2N7UDC1</accession>
<comment type="caution">
    <text evidence="1">The sequence shown here is derived from an EMBL/GenBank/DDBJ whole genome shotgun (WGS) entry which is preliminary data.</text>
</comment>
<name>A0A2N7UDC1_9GAMM</name>
<gene>
    <name evidence="1" type="ORF">C1H70_16880</name>
</gene>
<organism evidence="1 2">
    <name type="scientific">Halomonas urumqiensis</name>
    <dbReference type="NCBI Taxonomy" id="1684789"/>
    <lineage>
        <taxon>Bacteria</taxon>
        <taxon>Pseudomonadati</taxon>
        <taxon>Pseudomonadota</taxon>
        <taxon>Gammaproteobacteria</taxon>
        <taxon>Oceanospirillales</taxon>
        <taxon>Halomonadaceae</taxon>
        <taxon>Halomonas</taxon>
    </lineage>
</organism>
<sequence>MNLYRILDCRLMISADLIMPLYRFMTGKGMTRIMPVGRSRLAMTGPRPRIRICSGHDEAFDDEG</sequence>
<evidence type="ECO:0000313" key="1">
    <source>
        <dbReference type="EMBL" id="PMR78420.1"/>
    </source>
</evidence>
<keyword evidence="2" id="KW-1185">Reference proteome</keyword>
<dbReference type="EMBL" id="PNRG01000033">
    <property type="protein sequence ID" value="PMR78420.1"/>
    <property type="molecule type" value="Genomic_DNA"/>
</dbReference>
<proteinExistence type="predicted"/>
<reference evidence="1 2" key="1">
    <citation type="submission" date="2018-01" db="EMBL/GenBank/DDBJ databases">
        <title>Halomonas endophytica sp. nov., isolated from storage liquid in the stems of Populus euphratica.</title>
        <authorList>
            <person name="Chen C."/>
        </authorList>
    </citation>
    <scope>NUCLEOTIDE SEQUENCE [LARGE SCALE GENOMIC DNA]</scope>
    <source>
        <strain evidence="1 2">BZ-SZ-XJ27</strain>
    </source>
</reference>
<dbReference type="AlphaFoldDB" id="A0A2N7UDC1"/>
<dbReference type="Proteomes" id="UP000235547">
    <property type="component" value="Unassembled WGS sequence"/>
</dbReference>